<organism evidence="2 3">
    <name type="scientific">Pisum sativum</name>
    <name type="common">Garden pea</name>
    <name type="synonym">Lathyrus oleraceus</name>
    <dbReference type="NCBI Taxonomy" id="3888"/>
    <lineage>
        <taxon>Eukaryota</taxon>
        <taxon>Viridiplantae</taxon>
        <taxon>Streptophyta</taxon>
        <taxon>Embryophyta</taxon>
        <taxon>Tracheophyta</taxon>
        <taxon>Spermatophyta</taxon>
        <taxon>Magnoliopsida</taxon>
        <taxon>eudicotyledons</taxon>
        <taxon>Gunneridae</taxon>
        <taxon>Pentapetalae</taxon>
        <taxon>rosids</taxon>
        <taxon>fabids</taxon>
        <taxon>Fabales</taxon>
        <taxon>Fabaceae</taxon>
        <taxon>Papilionoideae</taxon>
        <taxon>50 kb inversion clade</taxon>
        <taxon>NPAAA clade</taxon>
        <taxon>Hologalegina</taxon>
        <taxon>IRL clade</taxon>
        <taxon>Fabeae</taxon>
        <taxon>Lathyrus</taxon>
    </lineage>
</organism>
<evidence type="ECO:0000313" key="2">
    <source>
        <dbReference type="EMBL" id="KAI5400738.1"/>
    </source>
</evidence>
<feature type="compositionally biased region" description="Basic and acidic residues" evidence="1">
    <location>
        <begin position="38"/>
        <end position="53"/>
    </location>
</feature>
<feature type="region of interest" description="Disordered" evidence="1">
    <location>
        <begin position="1"/>
        <end position="60"/>
    </location>
</feature>
<dbReference type="AlphaFoldDB" id="A0A9D4WDD0"/>
<proteinExistence type="predicted"/>
<gene>
    <name evidence="2" type="ORF">KIW84_065558</name>
</gene>
<name>A0A9D4WDD0_PEA</name>
<evidence type="ECO:0000256" key="1">
    <source>
        <dbReference type="SAM" id="MobiDB-lite"/>
    </source>
</evidence>
<comment type="caution">
    <text evidence="2">The sequence shown here is derived from an EMBL/GenBank/DDBJ whole genome shotgun (WGS) entry which is preliminary data.</text>
</comment>
<dbReference type="Proteomes" id="UP001058974">
    <property type="component" value="Chromosome 6"/>
</dbReference>
<feature type="region of interest" description="Disordered" evidence="1">
    <location>
        <begin position="84"/>
        <end position="124"/>
    </location>
</feature>
<feature type="compositionally biased region" description="Basic and acidic residues" evidence="1">
    <location>
        <begin position="187"/>
        <end position="203"/>
    </location>
</feature>
<feature type="compositionally biased region" description="Acidic residues" evidence="1">
    <location>
        <begin position="172"/>
        <end position="186"/>
    </location>
</feature>
<feature type="compositionally biased region" description="Polar residues" evidence="1">
    <location>
        <begin position="112"/>
        <end position="124"/>
    </location>
</feature>
<evidence type="ECO:0000313" key="3">
    <source>
        <dbReference type="Proteomes" id="UP001058974"/>
    </source>
</evidence>
<keyword evidence="3" id="KW-1185">Reference proteome</keyword>
<dbReference type="EMBL" id="JAMSHJ010000006">
    <property type="protein sequence ID" value="KAI5400738.1"/>
    <property type="molecule type" value="Genomic_DNA"/>
</dbReference>
<feature type="region of interest" description="Disordered" evidence="1">
    <location>
        <begin position="166"/>
        <end position="203"/>
    </location>
</feature>
<dbReference type="Gramene" id="Psat06G0555800-T1">
    <property type="protein sequence ID" value="KAI5400738.1"/>
    <property type="gene ID" value="KIW84_065558"/>
</dbReference>
<protein>
    <submittedName>
        <fullName evidence="2">Uncharacterized protein</fullName>
    </submittedName>
</protein>
<sequence>MLNECQKTSKIGDRSVNSDVLPDVHTSLAKEYSPDNDSSEKVEESIPEHATRERRSKKKADLDVNVEELTPSIAKRLQRCKGKAMVFEGSPSREVKRKSGGLKGTHVPDIVMTSSQTPGPATSKKSVIAQLKETCKELEGSIRSSTATKIKLETLVKAMMEEEKMKVVQGDDCNEGTNDEDYAGENDVDKEKEDKGEEFATAD</sequence>
<reference evidence="2 3" key="1">
    <citation type="journal article" date="2022" name="Nat. Genet.">
        <title>Improved pea reference genome and pan-genome highlight genomic features and evolutionary characteristics.</title>
        <authorList>
            <person name="Yang T."/>
            <person name="Liu R."/>
            <person name="Luo Y."/>
            <person name="Hu S."/>
            <person name="Wang D."/>
            <person name="Wang C."/>
            <person name="Pandey M.K."/>
            <person name="Ge S."/>
            <person name="Xu Q."/>
            <person name="Li N."/>
            <person name="Li G."/>
            <person name="Huang Y."/>
            <person name="Saxena R.K."/>
            <person name="Ji Y."/>
            <person name="Li M."/>
            <person name="Yan X."/>
            <person name="He Y."/>
            <person name="Liu Y."/>
            <person name="Wang X."/>
            <person name="Xiang C."/>
            <person name="Varshney R.K."/>
            <person name="Ding H."/>
            <person name="Gao S."/>
            <person name="Zong X."/>
        </authorList>
    </citation>
    <scope>NUCLEOTIDE SEQUENCE [LARGE SCALE GENOMIC DNA]</scope>
    <source>
        <strain evidence="2 3">cv. Zhongwan 6</strain>
    </source>
</reference>
<accession>A0A9D4WDD0</accession>